<keyword evidence="6 12" id="KW-1133">Transmembrane helix</keyword>
<evidence type="ECO:0000256" key="8">
    <source>
        <dbReference type="ARBA" id="ARBA00023136"/>
    </source>
</evidence>
<protein>
    <submittedName>
        <fullName evidence="13">Taste receptor type 2 member 7-like</fullName>
    </submittedName>
</protein>
<sequence length="225" mass="25050">MASHVWLTLYYYIQIVPAQRALLIWVKRNIKVIIYMALLLEGIFFLFTEGVASAYGLLQNGLIYNVSTLTAHYNDELYLTNQVLFFSNLAYFVVCLCIMTVCSLSIVHYLLGHMTSVAQSGSSFSTLRSQMRIAITGIFQGVLYFLYSTFYVSVSLFNLHSTCCYVDPFVSFTVTSLYLSGTTVSLGIGQVAFRQGAADLWKTLKALVGVGKVTNDVTLHSVDIS</sequence>
<keyword evidence="14" id="KW-1185">Reference proteome</keyword>
<keyword evidence="8 12" id="KW-0472">Membrane</keyword>
<evidence type="ECO:0000256" key="7">
    <source>
        <dbReference type="ARBA" id="ARBA00023040"/>
    </source>
</evidence>
<dbReference type="Gene3D" id="1.20.1070.10">
    <property type="entry name" value="Rhodopsin 7-helix transmembrane proteins"/>
    <property type="match status" value="1"/>
</dbReference>
<reference evidence="13 14" key="1">
    <citation type="submission" date="2024-01" db="EMBL/GenBank/DDBJ databases">
        <authorList>
            <person name="Alioto T."/>
            <person name="Alioto T."/>
            <person name="Gomez Garrido J."/>
        </authorList>
    </citation>
    <scope>NUCLEOTIDE SEQUENCE [LARGE SCALE GENOMIC DNA]</scope>
</reference>
<keyword evidence="10" id="KW-0807">Transducer</keyword>
<evidence type="ECO:0000313" key="14">
    <source>
        <dbReference type="Proteomes" id="UP001314229"/>
    </source>
</evidence>
<feature type="transmembrane region" description="Helical" evidence="12">
    <location>
        <begin position="6"/>
        <end position="26"/>
    </location>
</feature>
<feature type="transmembrane region" description="Helical" evidence="12">
    <location>
        <begin position="33"/>
        <end position="58"/>
    </location>
</feature>
<comment type="similarity">
    <text evidence="2 11">Belongs to the G-protein coupled receptor T2R family.</text>
</comment>
<keyword evidence="4" id="KW-0716">Sensory transduction</keyword>
<evidence type="ECO:0000256" key="5">
    <source>
        <dbReference type="ARBA" id="ARBA00022692"/>
    </source>
</evidence>
<dbReference type="InterPro" id="IPR007960">
    <property type="entry name" value="TAS2R"/>
</dbReference>
<dbReference type="AlphaFoldDB" id="A0AAV1PF28"/>
<name>A0AAV1PF28_SCOSC</name>
<proteinExistence type="inferred from homology"/>
<evidence type="ECO:0000256" key="6">
    <source>
        <dbReference type="ARBA" id="ARBA00022989"/>
    </source>
</evidence>
<keyword evidence="9 13" id="KW-0675">Receptor</keyword>
<dbReference type="PANTHER" id="PTHR11394:SF137">
    <property type="entry name" value="C-X-C CHEMOKINE RECEPTOR TYPE 3 ISOFORM X1-RELATED"/>
    <property type="match status" value="1"/>
</dbReference>
<feature type="transmembrane region" description="Helical" evidence="12">
    <location>
        <begin position="133"/>
        <end position="157"/>
    </location>
</feature>
<keyword evidence="7" id="KW-0297">G-protein coupled receptor</keyword>
<feature type="transmembrane region" description="Helical" evidence="12">
    <location>
        <begin position="169"/>
        <end position="193"/>
    </location>
</feature>
<evidence type="ECO:0000256" key="1">
    <source>
        <dbReference type="ARBA" id="ARBA00004141"/>
    </source>
</evidence>
<evidence type="ECO:0000256" key="2">
    <source>
        <dbReference type="ARBA" id="ARBA00007376"/>
    </source>
</evidence>
<organism evidence="13 14">
    <name type="scientific">Scomber scombrus</name>
    <name type="common">Atlantic mackerel</name>
    <name type="synonym">Scomber vernalis</name>
    <dbReference type="NCBI Taxonomy" id="13677"/>
    <lineage>
        <taxon>Eukaryota</taxon>
        <taxon>Metazoa</taxon>
        <taxon>Chordata</taxon>
        <taxon>Craniata</taxon>
        <taxon>Vertebrata</taxon>
        <taxon>Euteleostomi</taxon>
        <taxon>Actinopterygii</taxon>
        <taxon>Neopterygii</taxon>
        <taxon>Teleostei</taxon>
        <taxon>Neoteleostei</taxon>
        <taxon>Acanthomorphata</taxon>
        <taxon>Pelagiaria</taxon>
        <taxon>Scombriformes</taxon>
        <taxon>Scombridae</taxon>
        <taxon>Scomber</taxon>
    </lineage>
</organism>
<dbReference type="Proteomes" id="UP001314229">
    <property type="component" value="Unassembled WGS sequence"/>
</dbReference>
<comment type="caution">
    <text evidence="13">The sequence shown here is derived from an EMBL/GenBank/DDBJ whole genome shotgun (WGS) entry which is preliminary data.</text>
</comment>
<evidence type="ECO:0000256" key="9">
    <source>
        <dbReference type="ARBA" id="ARBA00023170"/>
    </source>
</evidence>
<evidence type="ECO:0000256" key="11">
    <source>
        <dbReference type="RuleBase" id="RU004423"/>
    </source>
</evidence>
<feature type="transmembrane region" description="Helical" evidence="12">
    <location>
        <begin position="89"/>
        <end position="112"/>
    </location>
</feature>
<dbReference type="GO" id="GO:0004930">
    <property type="term" value="F:G protein-coupled receptor activity"/>
    <property type="evidence" value="ECO:0007669"/>
    <property type="project" value="UniProtKB-KW"/>
</dbReference>
<evidence type="ECO:0000256" key="3">
    <source>
        <dbReference type="ARBA" id="ARBA00022480"/>
    </source>
</evidence>
<dbReference type="PANTHER" id="PTHR11394">
    <property type="entry name" value="TASTE RECEPTOR TYPE 2"/>
    <property type="match status" value="1"/>
</dbReference>
<keyword evidence="5 12" id="KW-0812">Transmembrane</keyword>
<dbReference type="GO" id="GO:0033038">
    <property type="term" value="F:bitter taste receptor activity"/>
    <property type="evidence" value="ECO:0007669"/>
    <property type="project" value="InterPro"/>
</dbReference>
<evidence type="ECO:0000256" key="12">
    <source>
        <dbReference type="SAM" id="Phobius"/>
    </source>
</evidence>
<keyword evidence="3" id="KW-0919">Taste</keyword>
<dbReference type="GO" id="GO:0016020">
    <property type="term" value="C:membrane"/>
    <property type="evidence" value="ECO:0007669"/>
    <property type="project" value="UniProtKB-SubCell"/>
</dbReference>
<evidence type="ECO:0000313" key="13">
    <source>
        <dbReference type="EMBL" id="CAK6970301.1"/>
    </source>
</evidence>
<comment type="subcellular location">
    <subcellularLocation>
        <location evidence="1">Membrane</location>
        <topology evidence="1">Multi-pass membrane protein</topology>
    </subcellularLocation>
</comment>
<accession>A0AAV1PF28</accession>
<evidence type="ECO:0000256" key="4">
    <source>
        <dbReference type="ARBA" id="ARBA00022606"/>
    </source>
</evidence>
<gene>
    <name evidence="13" type="ORF">FSCOSCO3_A011725</name>
</gene>
<dbReference type="EMBL" id="CAWUFR010000153">
    <property type="protein sequence ID" value="CAK6970301.1"/>
    <property type="molecule type" value="Genomic_DNA"/>
</dbReference>
<dbReference type="Pfam" id="PF05296">
    <property type="entry name" value="TAS2R"/>
    <property type="match status" value="1"/>
</dbReference>
<evidence type="ECO:0000256" key="10">
    <source>
        <dbReference type="ARBA" id="ARBA00023224"/>
    </source>
</evidence>